<reference evidence="1 2" key="1">
    <citation type="submission" date="2020-08" db="EMBL/GenBank/DDBJ databases">
        <title>Genomic Encyclopedia of Type Strains, Phase IV (KMG-IV): sequencing the most valuable type-strain genomes for metagenomic binning, comparative biology and taxonomic classification.</title>
        <authorList>
            <person name="Goeker M."/>
        </authorList>
    </citation>
    <scope>NUCLEOTIDE SEQUENCE [LARGE SCALE GENOMIC DNA]</scope>
    <source>
        <strain evidence="1 2">DSM 28101</strain>
    </source>
</reference>
<comment type="caution">
    <text evidence="1">The sequence shown here is derived from an EMBL/GenBank/DDBJ whole genome shotgun (WGS) entry which is preliminary data.</text>
</comment>
<dbReference type="InterPro" id="IPR029044">
    <property type="entry name" value="Nucleotide-diphossugar_trans"/>
</dbReference>
<dbReference type="RefSeq" id="WP_246413984.1">
    <property type="nucleotide sequence ID" value="NZ_JACIDZ010000012.1"/>
</dbReference>
<evidence type="ECO:0000313" key="1">
    <source>
        <dbReference type="EMBL" id="MBB4123467.1"/>
    </source>
</evidence>
<dbReference type="EMBL" id="JACIDZ010000012">
    <property type="protein sequence ID" value="MBB4123467.1"/>
    <property type="molecule type" value="Genomic_DNA"/>
</dbReference>
<dbReference type="Proteomes" id="UP000530571">
    <property type="component" value="Unassembled WGS sequence"/>
</dbReference>
<protein>
    <recommendedName>
        <fullName evidence="3">Glycosyltransferase</fullName>
    </recommendedName>
</protein>
<name>A0A7W6KLN7_9HYPH</name>
<dbReference type="Gene3D" id="3.90.550.10">
    <property type="entry name" value="Spore Coat Polysaccharide Biosynthesis Protein SpsA, Chain A"/>
    <property type="match status" value="1"/>
</dbReference>
<dbReference type="SUPFAM" id="SSF53448">
    <property type="entry name" value="Nucleotide-diphospho-sugar transferases"/>
    <property type="match status" value="1"/>
</dbReference>
<evidence type="ECO:0000313" key="2">
    <source>
        <dbReference type="Proteomes" id="UP000530571"/>
    </source>
</evidence>
<proteinExistence type="predicted"/>
<keyword evidence="2" id="KW-1185">Reference proteome</keyword>
<accession>A0A7W6KLN7</accession>
<organism evidence="1 2">
    <name type="scientific">Martelella radicis</name>
    <dbReference type="NCBI Taxonomy" id="1397476"/>
    <lineage>
        <taxon>Bacteria</taxon>
        <taxon>Pseudomonadati</taxon>
        <taxon>Pseudomonadota</taxon>
        <taxon>Alphaproteobacteria</taxon>
        <taxon>Hyphomicrobiales</taxon>
        <taxon>Aurantimonadaceae</taxon>
        <taxon>Martelella</taxon>
    </lineage>
</organism>
<gene>
    <name evidence="1" type="ORF">GGR30_003412</name>
</gene>
<dbReference type="AlphaFoldDB" id="A0A7W6KLN7"/>
<sequence length="243" mass="28100">MQTVVCMKWGTRYPALYVNRLWSMIKRHTTRPTRLVCFTDDAEGVDDAVATFPLPEIKIADDIAYTPWRKLSLWQAPLADLSGDVLFLDLDIVITGHLDAMFDFKPGTFCACENWTQMGQGIGNTSVFRWHVGKNTHIFNEFESKGEAIRKKYGIEQVYISDVVDKMVFWPHEWCVSFKHTLVPTWPLNFFRTPPLPEGTKIVAFTGKPDPDEAAIGKWPLSTPWKRIYKYARPTPWIDEHWC</sequence>
<evidence type="ECO:0008006" key="3">
    <source>
        <dbReference type="Google" id="ProtNLM"/>
    </source>
</evidence>